<evidence type="ECO:0000313" key="10">
    <source>
        <dbReference type="Proteomes" id="UP000595917"/>
    </source>
</evidence>
<feature type="transmembrane region" description="Helical" evidence="7">
    <location>
        <begin position="82"/>
        <end position="104"/>
    </location>
</feature>
<proteinExistence type="inferred from homology"/>
<reference evidence="9" key="1">
    <citation type="submission" date="2021-01" db="EMBL/GenBank/DDBJ databases">
        <title>Description of Breznakiella homolactica.</title>
        <authorList>
            <person name="Song Y."/>
            <person name="Brune A."/>
        </authorList>
    </citation>
    <scope>NUCLEOTIDE SEQUENCE</scope>
    <source>
        <strain evidence="9">RmG30</strain>
    </source>
</reference>
<dbReference type="RefSeq" id="WP_215625910.1">
    <property type="nucleotide sequence ID" value="NZ_CP067089.2"/>
</dbReference>
<dbReference type="KEGG" id="bhc:JFL75_16975"/>
<sequence>MARKALRSPLSPGLKSNVLAWALLAPALVFLLLFTIFPIFRSFYLGLTEYALGMREPEFIGFKNYIDFAKSPLFWKIMGNTLYFSVLTVIPSMVIGLGLAMLVNRKIKGVGFLRTAFFYPVVMPMIAIASIWLFIYMANTGMLDQFLVKIGLKPLDVLSNRNTVLPSMSVMYVWKEAGYLMIFFLSGLQNINVEMYEAATIDGARPWTVFRKITLPLLGPTLLFVSTIAITNSIKLVDHIVIMTEGAPNNASTLLLYYIYQQGFIFFDQAKASALTVIMLVIMLFVSMLQFLKTDSRIHYN</sequence>
<dbReference type="SUPFAM" id="SSF160964">
    <property type="entry name" value="MalF N-terminal region-like"/>
    <property type="match status" value="1"/>
</dbReference>
<keyword evidence="2 7" id="KW-0813">Transport</keyword>
<keyword evidence="5 7" id="KW-1133">Transmembrane helix</keyword>
<feature type="transmembrane region" description="Helical" evidence="7">
    <location>
        <begin position="240"/>
        <end position="260"/>
    </location>
</feature>
<dbReference type="SUPFAM" id="SSF161098">
    <property type="entry name" value="MetI-like"/>
    <property type="match status" value="1"/>
</dbReference>
<evidence type="ECO:0000313" key="9">
    <source>
        <dbReference type="EMBL" id="QQO08604.1"/>
    </source>
</evidence>
<comment type="similarity">
    <text evidence="7">Belongs to the binding-protein-dependent transport system permease family.</text>
</comment>
<feature type="transmembrane region" description="Helical" evidence="7">
    <location>
        <begin position="177"/>
        <end position="193"/>
    </location>
</feature>
<dbReference type="PROSITE" id="PS50928">
    <property type="entry name" value="ABC_TM1"/>
    <property type="match status" value="1"/>
</dbReference>
<evidence type="ECO:0000256" key="1">
    <source>
        <dbReference type="ARBA" id="ARBA00004651"/>
    </source>
</evidence>
<gene>
    <name evidence="9" type="ORF">JFL75_16975</name>
</gene>
<dbReference type="InterPro" id="IPR035906">
    <property type="entry name" value="MetI-like_sf"/>
</dbReference>
<evidence type="ECO:0000256" key="3">
    <source>
        <dbReference type="ARBA" id="ARBA00022475"/>
    </source>
</evidence>
<dbReference type="PANTHER" id="PTHR30193:SF37">
    <property type="entry name" value="INNER MEMBRANE ABC TRANSPORTER PERMEASE PROTEIN YCJO"/>
    <property type="match status" value="1"/>
</dbReference>
<evidence type="ECO:0000256" key="2">
    <source>
        <dbReference type="ARBA" id="ARBA00022448"/>
    </source>
</evidence>
<keyword evidence="4 7" id="KW-0812">Transmembrane</keyword>
<feature type="transmembrane region" description="Helical" evidence="7">
    <location>
        <begin position="21"/>
        <end position="40"/>
    </location>
</feature>
<evidence type="ECO:0000256" key="4">
    <source>
        <dbReference type="ARBA" id="ARBA00022692"/>
    </source>
</evidence>
<evidence type="ECO:0000256" key="7">
    <source>
        <dbReference type="RuleBase" id="RU363032"/>
    </source>
</evidence>
<dbReference type="GO" id="GO:0055085">
    <property type="term" value="P:transmembrane transport"/>
    <property type="evidence" value="ECO:0007669"/>
    <property type="project" value="InterPro"/>
</dbReference>
<dbReference type="Proteomes" id="UP000595917">
    <property type="component" value="Chromosome"/>
</dbReference>
<protein>
    <submittedName>
        <fullName evidence="9">Sugar ABC transporter permease</fullName>
    </submittedName>
</protein>
<dbReference type="GO" id="GO:0005886">
    <property type="term" value="C:plasma membrane"/>
    <property type="evidence" value="ECO:0007669"/>
    <property type="project" value="UniProtKB-SubCell"/>
</dbReference>
<keyword evidence="10" id="KW-1185">Reference proteome</keyword>
<evidence type="ECO:0000256" key="6">
    <source>
        <dbReference type="ARBA" id="ARBA00023136"/>
    </source>
</evidence>
<dbReference type="AlphaFoldDB" id="A0A7T7XLH2"/>
<feature type="transmembrane region" description="Helical" evidence="7">
    <location>
        <begin position="272"/>
        <end position="292"/>
    </location>
</feature>
<keyword evidence="3" id="KW-1003">Cell membrane</keyword>
<dbReference type="PANTHER" id="PTHR30193">
    <property type="entry name" value="ABC TRANSPORTER PERMEASE PROTEIN"/>
    <property type="match status" value="1"/>
</dbReference>
<dbReference type="Pfam" id="PF00528">
    <property type="entry name" value="BPD_transp_1"/>
    <property type="match status" value="1"/>
</dbReference>
<feature type="transmembrane region" description="Helical" evidence="7">
    <location>
        <begin position="213"/>
        <end position="234"/>
    </location>
</feature>
<dbReference type="InterPro" id="IPR000515">
    <property type="entry name" value="MetI-like"/>
</dbReference>
<evidence type="ECO:0000256" key="5">
    <source>
        <dbReference type="ARBA" id="ARBA00022989"/>
    </source>
</evidence>
<name>A0A7T7XLH2_9SPIR</name>
<dbReference type="Gene3D" id="1.10.3720.10">
    <property type="entry name" value="MetI-like"/>
    <property type="match status" value="1"/>
</dbReference>
<keyword evidence="6 7" id="KW-0472">Membrane</keyword>
<feature type="transmembrane region" description="Helical" evidence="7">
    <location>
        <begin position="116"/>
        <end position="138"/>
    </location>
</feature>
<comment type="subcellular location">
    <subcellularLocation>
        <location evidence="1 7">Cell membrane</location>
        <topology evidence="1 7">Multi-pass membrane protein</topology>
    </subcellularLocation>
</comment>
<organism evidence="9 10">
    <name type="scientific">Breznakiella homolactica</name>
    <dbReference type="NCBI Taxonomy" id="2798577"/>
    <lineage>
        <taxon>Bacteria</taxon>
        <taxon>Pseudomonadati</taxon>
        <taxon>Spirochaetota</taxon>
        <taxon>Spirochaetia</taxon>
        <taxon>Spirochaetales</taxon>
        <taxon>Breznakiellaceae</taxon>
        <taxon>Breznakiella</taxon>
    </lineage>
</organism>
<dbReference type="CDD" id="cd06261">
    <property type="entry name" value="TM_PBP2"/>
    <property type="match status" value="1"/>
</dbReference>
<feature type="domain" description="ABC transmembrane type-1" evidence="8">
    <location>
        <begin position="78"/>
        <end position="290"/>
    </location>
</feature>
<accession>A0A7T7XLH2</accession>
<evidence type="ECO:0000259" key="8">
    <source>
        <dbReference type="PROSITE" id="PS50928"/>
    </source>
</evidence>
<dbReference type="EMBL" id="CP067089">
    <property type="protein sequence ID" value="QQO08604.1"/>
    <property type="molecule type" value="Genomic_DNA"/>
</dbReference>
<dbReference type="InterPro" id="IPR051393">
    <property type="entry name" value="ABC_transporter_permease"/>
</dbReference>